<sequence>MPEDKRCKDTSIPPPLDPFPTYQTPYPRSNHNQHENPFIQFRRFADEKFSSFFQGIPNLFGVPAKDVDDLMRRRHELEEGWKKQFEQEVEEMRHEVEKTRIATLKAMEDSWSRSTEAASKSSETVEPSPWWMRGNPSKCPALNGQEPQPNAHKCPALYDEAGEPKTELDLYEAPTVSKRQPTDTQGVSSSGRPWPHWLTPGDLKAKEKATEQTKQRSEEAPYTPATRYSLGKARHMNPFDNPDHTIPWLMLSPYSPIYLCNPGQARMFRVKIQDAEDVPLQISRPKYFERWYTEVDDKLSRQLSWADAFEDLISLQQRGSMVDRNYSTLRTPPTWIHDMVSRGSLGDRWGFNDDGILMKRSNGNAATETATIKDHCRGQKEQRWRSWRRGEDAQKQPKDDEKEKREDLIDKFVDDLPESIARSPIFGGLLSAADSIVSAVEQGIEDVLKQTQEELATSTDTAAIIESEEPDSTPYSSLANSSSSSSSSYSYASNTSASYSSSSDQDPSSIISTLTTTVTRTLPDGSVETKRVFKKRFADGTEESDESTEVKSAASRATPANPEVSDKQTQTQPASSIEPGNSQVPAPKHLDPEMADRIHNTYGAQVFQRGHDETNPPSNEQAENPQARRRGGGWFWTR</sequence>
<feature type="region of interest" description="Disordered" evidence="1">
    <location>
        <begin position="458"/>
        <end position="509"/>
    </location>
</feature>
<protein>
    <submittedName>
        <fullName evidence="2">Uncharacterized protein</fullName>
    </submittedName>
</protein>
<feature type="region of interest" description="Disordered" evidence="1">
    <location>
        <begin position="1"/>
        <end position="34"/>
    </location>
</feature>
<accession>A0A072Q6Y0</accession>
<feature type="compositionally biased region" description="Polar residues" evidence="1">
    <location>
        <begin position="177"/>
        <end position="191"/>
    </location>
</feature>
<dbReference type="RefSeq" id="XP_013266285.1">
    <property type="nucleotide sequence ID" value="XM_013410831.1"/>
</dbReference>
<dbReference type="STRING" id="1182545.A0A072Q6Y0"/>
<dbReference type="OrthoDB" id="4586300at2759"/>
<feature type="compositionally biased region" description="Polar residues" evidence="1">
    <location>
        <begin position="615"/>
        <end position="624"/>
    </location>
</feature>
<feature type="region of interest" description="Disordered" evidence="1">
    <location>
        <begin position="538"/>
        <end position="638"/>
    </location>
</feature>
<dbReference type="Proteomes" id="UP000027920">
    <property type="component" value="Unassembled WGS sequence"/>
</dbReference>
<evidence type="ECO:0000256" key="1">
    <source>
        <dbReference type="SAM" id="MobiDB-lite"/>
    </source>
</evidence>
<feature type="compositionally biased region" description="Polar residues" evidence="1">
    <location>
        <begin position="21"/>
        <end position="30"/>
    </location>
</feature>
<feature type="compositionally biased region" description="Basic and acidic residues" evidence="1">
    <location>
        <begin position="203"/>
        <end position="219"/>
    </location>
</feature>
<dbReference type="AlphaFoldDB" id="A0A072Q6Y0"/>
<dbReference type="EMBL" id="AMGV01000001">
    <property type="protein sequence ID" value="KEF63695.1"/>
    <property type="molecule type" value="Genomic_DNA"/>
</dbReference>
<reference evidence="2 3" key="1">
    <citation type="submission" date="2013-03" db="EMBL/GenBank/DDBJ databases">
        <title>The Genome Sequence of Exophiala aquamarina CBS 119918.</title>
        <authorList>
            <consortium name="The Broad Institute Genomics Platform"/>
            <person name="Cuomo C."/>
            <person name="de Hoog S."/>
            <person name="Gorbushina A."/>
            <person name="Walker B."/>
            <person name="Young S.K."/>
            <person name="Zeng Q."/>
            <person name="Gargeya S."/>
            <person name="Fitzgerald M."/>
            <person name="Haas B."/>
            <person name="Abouelleil A."/>
            <person name="Allen A.W."/>
            <person name="Alvarado L."/>
            <person name="Arachchi H.M."/>
            <person name="Berlin A.M."/>
            <person name="Chapman S.B."/>
            <person name="Gainer-Dewar J."/>
            <person name="Goldberg J."/>
            <person name="Griggs A."/>
            <person name="Gujja S."/>
            <person name="Hansen M."/>
            <person name="Howarth C."/>
            <person name="Imamovic A."/>
            <person name="Ireland A."/>
            <person name="Larimer J."/>
            <person name="McCowan C."/>
            <person name="Murphy C."/>
            <person name="Pearson M."/>
            <person name="Poon T.W."/>
            <person name="Priest M."/>
            <person name="Roberts A."/>
            <person name="Saif S."/>
            <person name="Shea T."/>
            <person name="Sisk P."/>
            <person name="Sykes S."/>
            <person name="Wortman J."/>
            <person name="Nusbaum C."/>
            <person name="Birren B."/>
        </authorList>
    </citation>
    <scope>NUCLEOTIDE SEQUENCE [LARGE SCALE GENOMIC DNA]</scope>
    <source>
        <strain evidence="2 3">CBS 119918</strain>
    </source>
</reference>
<evidence type="ECO:0000313" key="2">
    <source>
        <dbReference type="EMBL" id="KEF63695.1"/>
    </source>
</evidence>
<feature type="compositionally biased region" description="Polar residues" evidence="1">
    <location>
        <begin position="112"/>
        <end position="125"/>
    </location>
</feature>
<feature type="compositionally biased region" description="Low complexity" evidence="1">
    <location>
        <begin position="472"/>
        <end position="509"/>
    </location>
</feature>
<organism evidence="2 3">
    <name type="scientific">Exophiala aquamarina CBS 119918</name>
    <dbReference type="NCBI Taxonomy" id="1182545"/>
    <lineage>
        <taxon>Eukaryota</taxon>
        <taxon>Fungi</taxon>
        <taxon>Dikarya</taxon>
        <taxon>Ascomycota</taxon>
        <taxon>Pezizomycotina</taxon>
        <taxon>Eurotiomycetes</taxon>
        <taxon>Chaetothyriomycetidae</taxon>
        <taxon>Chaetothyriales</taxon>
        <taxon>Herpotrichiellaceae</taxon>
        <taxon>Exophiala</taxon>
    </lineage>
</organism>
<feature type="region of interest" description="Disordered" evidence="1">
    <location>
        <begin position="175"/>
        <end position="225"/>
    </location>
</feature>
<keyword evidence="3" id="KW-1185">Reference proteome</keyword>
<feature type="region of interest" description="Disordered" evidence="1">
    <location>
        <begin position="362"/>
        <end position="406"/>
    </location>
</feature>
<dbReference type="GeneID" id="25276619"/>
<proteinExistence type="predicted"/>
<dbReference type="HOGENOM" id="CLU_432756_0_0_1"/>
<evidence type="ECO:0000313" key="3">
    <source>
        <dbReference type="Proteomes" id="UP000027920"/>
    </source>
</evidence>
<feature type="compositionally biased region" description="Basic and acidic residues" evidence="1">
    <location>
        <begin position="588"/>
        <end position="599"/>
    </location>
</feature>
<feature type="compositionally biased region" description="Basic and acidic residues" evidence="1">
    <location>
        <begin position="371"/>
        <end position="406"/>
    </location>
</feature>
<comment type="caution">
    <text evidence="2">The sequence shown here is derived from an EMBL/GenBank/DDBJ whole genome shotgun (WGS) entry which is preliminary data.</text>
</comment>
<gene>
    <name evidence="2" type="ORF">A1O9_01673</name>
</gene>
<dbReference type="VEuPathDB" id="FungiDB:A1O9_01673"/>
<feature type="compositionally biased region" description="Polar residues" evidence="1">
    <location>
        <begin position="567"/>
        <end position="584"/>
    </location>
</feature>
<name>A0A072Q6Y0_9EURO</name>
<feature type="region of interest" description="Disordered" evidence="1">
    <location>
        <begin position="112"/>
        <end position="133"/>
    </location>
</feature>